<name>A0A4Z2E9T8_9TELE</name>
<feature type="region of interest" description="Disordered" evidence="1">
    <location>
        <begin position="30"/>
        <end position="74"/>
    </location>
</feature>
<dbReference type="EMBL" id="SRLO01012314">
    <property type="protein sequence ID" value="TNN25521.1"/>
    <property type="molecule type" value="Genomic_DNA"/>
</dbReference>
<evidence type="ECO:0000256" key="1">
    <source>
        <dbReference type="SAM" id="MobiDB-lite"/>
    </source>
</evidence>
<gene>
    <name evidence="2" type="ORF">EYF80_064349</name>
</gene>
<protein>
    <submittedName>
        <fullName evidence="2">Uncharacterized protein</fullName>
    </submittedName>
</protein>
<evidence type="ECO:0000313" key="3">
    <source>
        <dbReference type="Proteomes" id="UP000314294"/>
    </source>
</evidence>
<reference evidence="2 3" key="1">
    <citation type="submission" date="2019-03" db="EMBL/GenBank/DDBJ databases">
        <title>First draft genome of Liparis tanakae, snailfish: a comprehensive survey of snailfish specific genes.</title>
        <authorList>
            <person name="Kim W."/>
            <person name="Song I."/>
            <person name="Jeong J.-H."/>
            <person name="Kim D."/>
            <person name="Kim S."/>
            <person name="Ryu S."/>
            <person name="Song J.Y."/>
            <person name="Lee S.K."/>
        </authorList>
    </citation>
    <scope>NUCLEOTIDE SEQUENCE [LARGE SCALE GENOMIC DNA]</scope>
    <source>
        <tissue evidence="2">Muscle</tissue>
    </source>
</reference>
<keyword evidence="3" id="KW-1185">Reference proteome</keyword>
<organism evidence="2 3">
    <name type="scientific">Liparis tanakae</name>
    <name type="common">Tanaka's snailfish</name>
    <dbReference type="NCBI Taxonomy" id="230148"/>
    <lineage>
        <taxon>Eukaryota</taxon>
        <taxon>Metazoa</taxon>
        <taxon>Chordata</taxon>
        <taxon>Craniata</taxon>
        <taxon>Vertebrata</taxon>
        <taxon>Euteleostomi</taxon>
        <taxon>Actinopterygii</taxon>
        <taxon>Neopterygii</taxon>
        <taxon>Teleostei</taxon>
        <taxon>Neoteleostei</taxon>
        <taxon>Acanthomorphata</taxon>
        <taxon>Eupercaria</taxon>
        <taxon>Perciformes</taxon>
        <taxon>Cottioidei</taxon>
        <taxon>Cottales</taxon>
        <taxon>Liparidae</taxon>
        <taxon>Liparis</taxon>
    </lineage>
</organism>
<evidence type="ECO:0000313" key="2">
    <source>
        <dbReference type="EMBL" id="TNN25521.1"/>
    </source>
</evidence>
<dbReference type="Proteomes" id="UP000314294">
    <property type="component" value="Unassembled WGS sequence"/>
</dbReference>
<feature type="compositionally biased region" description="Low complexity" evidence="1">
    <location>
        <begin position="40"/>
        <end position="51"/>
    </location>
</feature>
<accession>A0A4Z2E9T8</accession>
<sequence length="93" mass="10044">MYLHPEGEREEAGGGDLGVLGVVAAVFPESESAREEWARRPAPARHSASAAERQSAGVTPSRGAAAPSARCQRRHRGVNPVAIFIYQNKQHDR</sequence>
<proteinExistence type="predicted"/>
<comment type="caution">
    <text evidence="2">The sequence shown here is derived from an EMBL/GenBank/DDBJ whole genome shotgun (WGS) entry which is preliminary data.</text>
</comment>
<dbReference type="AlphaFoldDB" id="A0A4Z2E9T8"/>